<protein>
    <recommendedName>
        <fullName evidence="10">ABC transporter domain-containing protein</fullName>
    </recommendedName>
</protein>
<dbReference type="GO" id="GO:0016020">
    <property type="term" value="C:membrane"/>
    <property type="evidence" value="ECO:0007669"/>
    <property type="project" value="UniProtKB-SubCell"/>
</dbReference>
<dbReference type="SUPFAM" id="SSF52540">
    <property type="entry name" value="P-loop containing nucleoside triphosphate hydrolases"/>
    <property type="match status" value="1"/>
</dbReference>
<comment type="subcellular location">
    <subcellularLocation>
        <location evidence="1">Membrane</location>
        <topology evidence="1">Multi-pass membrane protein</topology>
    </subcellularLocation>
</comment>
<feature type="transmembrane region" description="Helical" evidence="9">
    <location>
        <begin position="486"/>
        <end position="508"/>
    </location>
</feature>
<keyword evidence="6 9" id="KW-1133">Transmembrane helix</keyword>
<keyword evidence="12" id="KW-1185">Reference proteome</keyword>
<sequence>MTLDVEQANGSLPGSPRSTSAFKKALTASPPGRARLQIVARDLGYSVQVKERKKGEVTKHILKDVNAVLEPQRTIAVMGASGAGKTTFLNVVAGFAKAKGVSGSITVNGEDMDGAKMRRVSGFVHQEDVILSTMTVREALVFAAMLKLPGSVPRPQKVARALSVARLLSLGACLDSLVGDSLTKGISGGEKRRLSVGMEMVTEPAVLFLDEPSSGLDAFNAFKVVHILRSVAHHHGRTVVFTIHQPSSEVFHLFDDLLVLAAGQVVYLGPAEGMVEWFASLGYRCPTYTNPADYLFMEILNASRFRAEEGSDASLQGGGGGAGGSRSADGAAIVLPPDPAAAALAPAGPAAATAAGRGLEAGDPGARDVAAEAEAEAGTEAEAEDARIEGLIAAWKKSPQAMRLLRSFRQGGALEDSGIAREALTRHAPFWLQLLLLCSRAARNAVRNPLVLRGKLGQTVFLSLVVGLIFLNVSDDLTGVQDRLGSLFFLIVQGMFGSVMGVLTVFGAEKVVFQREYGNGMYGLPAYFLSRWLVEAPLHIILPVMSACIVYWMIGYQNEPDKFGWFALTMVLMDACGAGLGIFISCLFNDLSMALSVAPMFLLPLMVFSGFFVNSKSIPPYFTWIQYISPMRYGFVAVSVNEFTGLQINCTPQQECAPGYDGEAVIANLGFADQGGPPRNTGILFAILVGLLGLAYVALWGAVRRLGK</sequence>
<feature type="region of interest" description="Disordered" evidence="8">
    <location>
        <begin position="311"/>
        <end position="330"/>
    </location>
</feature>
<dbReference type="Proteomes" id="UP000612055">
    <property type="component" value="Unassembled WGS sequence"/>
</dbReference>
<keyword evidence="4" id="KW-0547">Nucleotide-binding</keyword>
<evidence type="ECO:0000256" key="4">
    <source>
        <dbReference type="ARBA" id="ARBA00022741"/>
    </source>
</evidence>
<dbReference type="InterPro" id="IPR013525">
    <property type="entry name" value="ABC2_TM"/>
</dbReference>
<accession>A0A836C3R2</accession>
<dbReference type="PANTHER" id="PTHR48041">
    <property type="entry name" value="ABC TRANSPORTER G FAMILY MEMBER 28"/>
    <property type="match status" value="1"/>
</dbReference>
<keyword evidence="3 9" id="KW-0812">Transmembrane</keyword>
<dbReference type="Pfam" id="PF19055">
    <property type="entry name" value="ABC2_membrane_7"/>
    <property type="match status" value="1"/>
</dbReference>
<feature type="region of interest" description="Disordered" evidence="8">
    <location>
        <begin position="1"/>
        <end position="28"/>
    </location>
</feature>
<keyword evidence="5" id="KW-0067">ATP-binding</keyword>
<feature type="transmembrane region" description="Helical" evidence="9">
    <location>
        <begin position="595"/>
        <end position="613"/>
    </location>
</feature>
<dbReference type="Gene3D" id="3.40.50.300">
    <property type="entry name" value="P-loop containing nucleotide triphosphate hydrolases"/>
    <property type="match status" value="1"/>
</dbReference>
<dbReference type="AlphaFoldDB" id="A0A836C3R2"/>
<evidence type="ECO:0000256" key="9">
    <source>
        <dbReference type="SAM" id="Phobius"/>
    </source>
</evidence>
<feature type="transmembrane region" description="Helical" evidence="9">
    <location>
        <begin position="683"/>
        <end position="703"/>
    </location>
</feature>
<evidence type="ECO:0000259" key="10">
    <source>
        <dbReference type="PROSITE" id="PS50893"/>
    </source>
</evidence>
<dbReference type="GO" id="GO:0016887">
    <property type="term" value="F:ATP hydrolysis activity"/>
    <property type="evidence" value="ECO:0007669"/>
    <property type="project" value="InterPro"/>
</dbReference>
<feature type="transmembrane region" description="Helical" evidence="9">
    <location>
        <begin position="529"/>
        <end position="554"/>
    </location>
</feature>
<dbReference type="Pfam" id="PF00005">
    <property type="entry name" value="ABC_tran"/>
    <property type="match status" value="1"/>
</dbReference>
<proteinExistence type="predicted"/>
<dbReference type="GO" id="GO:0140359">
    <property type="term" value="F:ABC-type transporter activity"/>
    <property type="evidence" value="ECO:0007669"/>
    <property type="project" value="InterPro"/>
</dbReference>
<dbReference type="PROSITE" id="PS00211">
    <property type="entry name" value="ABC_TRANSPORTER_1"/>
    <property type="match status" value="1"/>
</dbReference>
<evidence type="ECO:0000313" key="11">
    <source>
        <dbReference type="EMBL" id="KAG2499376.1"/>
    </source>
</evidence>
<reference evidence="11" key="1">
    <citation type="journal article" date="2020" name="bioRxiv">
        <title>Comparative genomics of Chlamydomonas.</title>
        <authorList>
            <person name="Craig R.J."/>
            <person name="Hasan A.R."/>
            <person name="Ness R.W."/>
            <person name="Keightley P.D."/>
        </authorList>
    </citation>
    <scope>NUCLEOTIDE SEQUENCE</scope>
    <source>
        <strain evidence="11">CCAP 11/70</strain>
    </source>
</reference>
<keyword evidence="7 9" id="KW-0472">Membrane</keyword>
<feature type="compositionally biased region" description="Polar residues" evidence="8">
    <location>
        <begin position="8"/>
        <end position="21"/>
    </location>
</feature>
<feature type="domain" description="ABC transporter" evidence="10">
    <location>
        <begin position="47"/>
        <end position="287"/>
    </location>
</feature>
<dbReference type="InterPro" id="IPR017871">
    <property type="entry name" value="ABC_transporter-like_CS"/>
</dbReference>
<evidence type="ECO:0000256" key="3">
    <source>
        <dbReference type="ARBA" id="ARBA00022692"/>
    </source>
</evidence>
<dbReference type="OrthoDB" id="66620at2759"/>
<evidence type="ECO:0000256" key="5">
    <source>
        <dbReference type="ARBA" id="ARBA00022840"/>
    </source>
</evidence>
<evidence type="ECO:0000256" key="8">
    <source>
        <dbReference type="SAM" id="MobiDB-lite"/>
    </source>
</evidence>
<dbReference type="InterPro" id="IPR003439">
    <property type="entry name" value="ABC_transporter-like_ATP-bd"/>
</dbReference>
<dbReference type="PROSITE" id="PS50893">
    <property type="entry name" value="ABC_TRANSPORTER_2"/>
    <property type="match status" value="1"/>
</dbReference>
<dbReference type="GO" id="GO:0005524">
    <property type="term" value="F:ATP binding"/>
    <property type="evidence" value="ECO:0007669"/>
    <property type="project" value="UniProtKB-KW"/>
</dbReference>
<feature type="region of interest" description="Disordered" evidence="8">
    <location>
        <begin position="355"/>
        <end position="382"/>
    </location>
</feature>
<dbReference type="InterPro" id="IPR003593">
    <property type="entry name" value="AAA+_ATPase"/>
</dbReference>
<keyword evidence="2" id="KW-0813">Transport</keyword>
<organism evidence="11 12">
    <name type="scientific">Edaphochlamys debaryana</name>
    <dbReference type="NCBI Taxonomy" id="47281"/>
    <lineage>
        <taxon>Eukaryota</taxon>
        <taxon>Viridiplantae</taxon>
        <taxon>Chlorophyta</taxon>
        <taxon>core chlorophytes</taxon>
        <taxon>Chlorophyceae</taxon>
        <taxon>CS clade</taxon>
        <taxon>Chlamydomonadales</taxon>
        <taxon>Chlamydomonadales incertae sedis</taxon>
        <taxon>Edaphochlamys</taxon>
    </lineage>
</organism>
<dbReference type="SMART" id="SM00382">
    <property type="entry name" value="AAA"/>
    <property type="match status" value="1"/>
</dbReference>
<dbReference type="InterPro" id="IPR043926">
    <property type="entry name" value="ABCG_dom"/>
</dbReference>
<dbReference type="Pfam" id="PF01061">
    <property type="entry name" value="ABC2_membrane"/>
    <property type="match status" value="1"/>
</dbReference>
<gene>
    <name evidence="11" type="ORF">HYH03_002951</name>
</gene>
<evidence type="ECO:0000313" key="12">
    <source>
        <dbReference type="Proteomes" id="UP000612055"/>
    </source>
</evidence>
<evidence type="ECO:0000256" key="1">
    <source>
        <dbReference type="ARBA" id="ARBA00004141"/>
    </source>
</evidence>
<evidence type="ECO:0000256" key="7">
    <source>
        <dbReference type="ARBA" id="ARBA00023136"/>
    </source>
</evidence>
<evidence type="ECO:0000256" key="6">
    <source>
        <dbReference type="ARBA" id="ARBA00022989"/>
    </source>
</evidence>
<dbReference type="InterPro" id="IPR050352">
    <property type="entry name" value="ABCG_transporters"/>
</dbReference>
<feature type="transmembrane region" description="Helical" evidence="9">
    <location>
        <begin position="566"/>
        <end position="588"/>
    </location>
</feature>
<dbReference type="InterPro" id="IPR027417">
    <property type="entry name" value="P-loop_NTPase"/>
</dbReference>
<feature type="transmembrane region" description="Helical" evidence="9">
    <location>
        <begin position="456"/>
        <end position="474"/>
    </location>
</feature>
<dbReference type="PANTHER" id="PTHR48041:SF91">
    <property type="entry name" value="ABC TRANSPORTER G FAMILY MEMBER 28"/>
    <property type="match status" value="1"/>
</dbReference>
<feature type="compositionally biased region" description="Acidic residues" evidence="8">
    <location>
        <begin position="371"/>
        <end position="382"/>
    </location>
</feature>
<dbReference type="CDD" id="cd03213">
    <property type="entry name" value="ABCG_EPDR"/>
    <property type="match status" value="1"/>
</dbReference>
<name>A0A836C3R2_9CHLO</name>
<comment type="caution">
    <text evidence="11">The sequence shown here is derived from an EMBL/GenBank/DDBJ whole genome shotgun (WGS) entry which is preliminary data.</text>
</comment>
<evidence type="ECO:0000256" key="2">
    <source>
        <dbReference type="ARBA" id="ARBA00022448"/>
    </source>
</evidence>
<dbReference type="EMBL" id="JAEHOE010000007">
    <property type="protein sequence ID" value="KAG2499376.1"/>
    <property type="molecule type" value="Genomic_DNA"/>
</dbReference>